<dbReference type="GO" id="GO:0046983">
    <property type="term" value="F:protein dimerization activity"/>
    <property type="evidence" value="ECO:0007669"/>
    <property type="project" value="InterPro"/>
</dbReference>
<feature type="compositionally biased region" description="Polar residues" evidence="3">
    <location>
        <begin position="272"/>
        <end position="295"/>
    </location>
</feature>
<organism evidence="5 6">
    <name type="scientific">Massarina eburnea CBS 473.64</name>
    <dbReference type="NCBI Taxonomy" id="1395130"/>
    <lineage>
        <taxon>Eukaryota</taxon>
        <taxon>Fungi</taxon>
        <taxon>Dikarya</taxon>
        <taxon>Ascomycota</taxon>
        <taxon>Pezizomycotina</taxon>
        <taxon>Dothideomycetes</taxon>
        <taxon>Pleosporomycetidae</taxon>
        <taxon>Pleosporales</taxon>
        <taxon>Massarineae</taxon>
        <taxon>Massarinaceae</taxon>
        <taxon>Massarina</taxon>
    </lineage>
</organism>
<evidence type="ECO:0000313" key="6">
    <source>
        <dbReference type="Proteomes" id="UP000799753"/>
    </source>
</evidence>
<feature type="compositionally biased region" description="Polar residues" evidence="3">
    <location>
        <begin position="314"/>
        <end position="324"/>
    </location>
</feature>
<evidence type="ECO:0000313" key="5">
    <source>
        <dbReference type="EMBL" id="KAF2636739.1"/>
    </source>
</evidence>
<feature type="compositionally biased region" description="Polar residues" evidence="3">
    <location>
        <begin position="197"/>
        <end position="209"/>
    </location>
</feature>
<feature type="compositionally biased region" description="Polar residues" evidence="3">
    <location>
        <begin position="1"/>
        <end position="49"/>
    </location>
</feature>
<feature type="region of interest" description="Disordered" evidence="3">
    <location>
        <begin position="1"/>
        <end position="78"/>
    </location>
</feature>
<evidence type="ECO:0000256" key="1">
    <source>
        <dbReference type="ARBA" id="ARBA00023125"/>
    </source>
</evidence>
<gene>
    <name evidence="5" type="ORF">P280DRAFT_149495</name>
</gene>
<dbReference type="PANTHER" id="PTHR10328">
    <property type="entry name" value="PROTEIN MAX MYC-ASSOCIATED FACTOR X"/>
    <property type="match status" value="1"/>
</dbReference>
<feature type="compositionally biased region" description="Polar residues" evidence="3">
    <location>
        <begin position="96"/>
        <end position="108"/>
    </location>
</feature>
<dbReference type="SUPFAM" id="SSF47459">
    <property type="entry name" value="HLH, helix-loop-helix DNA-binding domain"/>
    <property type="match status" value="1"/>
</dbReference>
<keyword evidence="2" id="KW-0539">Nucleus</keyword>
<keyword evidence="1" id="KW-0238">DNA-binding</keyword>
<evidence type="ECO:0000256" key="2">
    <source>
        <dbReference type="ARBA" id="ARBA00023242"/>
    </source>
</evidence>
<keyword evidence="6" id="KW-1185">Reference proteome</keyword>
<evidence type="ECO:0000256" key="3">
    <source>
        <dbReference type="SAM" id="MobiDB-lite"/>
    </source>
</evidence>
<dbReference type="PANTHER" id="PTHR10328:SF15">
    <property type="entry name" value="BHLH TRANSCRIPTION FACTOR"/>
    <property type="match status" value="1"/>
</dbReference>
<reference evidence="5" key="1">
    <citation type="journal article" date="2020" name="Stud. Mycol.">
        <title>101 Dothideomycetes genomes: a test case for predicting lifestyles and emergence of pathogens.</title>
        <authorList>
            <person name="Haridas S."/>
            <person name="Albert R."/>
            <person name="Binder M."/>
            <person name="Bloem J."/>
            <person name="Labutti K."/>
            <person name="Salamov A."/>
            <person name="Andreopoulos B."/>
            <person name="Baker S."/>
            <person name="Barry K."/>
            <person name="Bills G."/>
            <person name="Bluhm B."/>
            <person name="Cannon C."/>
            <person name="Castanera R."/>
            <person name="Culley D."/>
            <person name="Daum C."/>
            <person name="Ezra D."/>
            <person name="Gonzalez J."/>
            <person name="Henrissat B."/>
            <person name="Kuo A."/>
            <person name="Liang C."/>
            <person name="Lipzen A."/>
            <person name="Lutzoni F."/>
            <person name="Magnuson J."/>
            <person name="Mondo S."/>
            <person name="Nolan M."/>
            <person name="Ohm R."/>
            <person name="Pangilinan J."/>
            <person name="Park H.-J."/>
            <person name="Ramirez L."/>
            <person name="Alfaro M."/>
            <person name="Sun H."/>
            <person name="Tritt A."/>
            <person name="Yoshinaga Y."/>
            <person name="Zwiers L.-H."/>
            <person name="Turgeon B."/>
            <person name="Goodwin S."/>
            <person name="Spatafora J."/>
            <person name="Crous P."/>
            <person name="Grigoriev I."/>
        </authorList>
    </citation>
    <scope>NUCLEOTIDE SEQUENCE</scope>
    <source>
        <strain evidence="5">CBS 473.64</strain>
    </source>
</reference>
<accession>A0A6A6RM65</accession>
<evidence type="ECO:0000259" key="4">
    <source>
        <dbReference type="PROSITE" id="PS50888"/>
    </source>
</evidence>
<dbReference type="PROSITE" id="PS50888">
    <property type="entry name" value="BHLH"/>
    <property type="match status" value="1"/>
</dbReference>
<dbReference type="GO" id="GO:0090575">
    <property type="term" value="C:RNA polymerase II transcription regulator complex"/>
    <property type="evidence" value="ECO:0007669"/>
    <property type="project" value="TreeGrafter"/>
</dbReference>
<dbReference type="InterPro" id="IPR036638">
    <property type="entry name" value="HLH_DNA-bd_sf"/>
</dbReference>
<feature type="compositionally biased region" description="Low complexity" evidence="3">
    <location>
        <begin position="111"/>
        <end position="123"/>
    </location>
</feature>
<dbReference type="Pfam" id="PF00010">
    <property type="entry name" value="HLH"/>
    <property type="match status" value="1"/>
</dbReference>
<protein>
    <recommendedName>
        <fullName evidence="4">BHLH domain-containing protein</fullName>
    </recommendedName>
</protein>
<dbReference type="OrthoDB" id="8964853at2759"/>
<proteinExistence type="predicted"/>
<dbReference type="EMBL" id="MU006797">
    <property type="protein sequence ID" value="KAF2636739.1"/>
    <property type="molecule type" value="Genomic_DNA"/>
</dbReference>
<feature type="region of interest" description="Disordered" evidence="3">
    <location>
        <begin position="197"/>
        <end position="237"/>
    </location>
</feature>
<feature type="region of interest" description="Disordered" evidence="3">
    <location>
        <begin position="91"/>
        <end position="136"/>
    </location>
</feature>
<feature type="compositionally biased region" description="Basic and acidic residues" evidence="3">
    <location>
        <begin position="55"/>
        <end position="64"/>
    </location>
</feature>
<feature type="compositionally biased region" description="Low complexity" evidence="3">
    <location>
        <begin position="468"/>
        <end position="493"/>
    </location>
</feature>
<dbReference type="Proteomes" id="UP000799753">
    <property type="component" value="Unassembled WGS sequence"/>
</dbReference>
<name>A0A6A6RM65_9PLEO</name>
<feature type="domain" description="BHLH" evidence="4">
    <location>
        <begin position="339"/>
        <end position="390"/>
    </location>
</feature>
<feature type="region of interest" description="Disordered" evidence="3">
    <location>
        <begin position="468"/>
        <end position="508"/>
    </location>
</feature>
<sequence length="508" mass="55467">MDSVTHQRPPQHGSLSQNLPQTLPQTLSQNQPLPSIASLTSNLAPSEQSPVRPRQHSESCDARDSGNWSISQNSSGVSNTMGLQLQTILNAEDSPSRNSVPDTPSSARYPSGVSGLSNVSSVGQPQQPNALPSLNQGFDNRLSFDQNAHFDSRRSSVDSRMNAGMTHLTISPGSPYDSQNASRVSLVSNLQQQRGINPVDQRTNGTSPLSPLGPRAVPRRAPVINPNPRSVSGMPDPMAAAPTKGYAWAFPAEPEERRGSSSGESSVGHSMPSRQNSFAASVNSSIFTQDSTLPSGQKRLDDDVPSTHHHSMQHRSVTNLQTAEQAAAAGGGNYSRTPELRVSHKMAERKRRSEMKSLFDELNNILPNSPGSKSSKWEILTKSIEYIKNLARAHENTRAENARLRPDAEYCRRAQEENELLRNELSAVWQHLRRIDPSNPHVYGSMTGMLAQQYANAPASTTNILPPLQQQQQQQQTPTQPPQWAAPAPTAMQGVEFGGPRPYEHPHR</sequence>
<feature type="region of interest" description="Disordered" evidence="3">
    <location>
        <begin position="254"/>
        <end position="345"/>
    </location>
</feature>
<dbReference type="GO" id="GO:0003677">
    <property type="term" value="F:DNA binding"/>
    <property type="evidence" value="ECO:0007669"/>
    <property type="project" value="UniProtKB-KW"/>
</dbReference>
<dbReference type="AlphaFoldDB" id="A0A6A6RM65"/>
<feature type="compositionally biased region" description="Polar residues" evidence="3">
    <location>
        <begin position="124"/>
        <end position="136"/>
    </location>
</feature>
<dbReference type="GO" id="GO:0045944">
    <property type="term" value="P:positive regulation of transcription by RNA polymerase II"/>
    <property type="evidence" value="ECO:0007669"/>
    <property type="project" value="TreeGrafter"/>
</dbReference>
<dbReference type="SMART" id="SM00353">
    <property type="entry name" value="HLH"/>
    <property type="match status" value="1"/>
</dbReference>
<feature type="compositionally biased region" description="Polar residues" evidence="3">
    <location>
        <begin position="66"/>
        <end position="78"/>
    </location>
</feature>
<dbReference type="GO" id="GO:0003700">
    <property type="term" value="F:DNA-binding transcription factor activity"/>
    <property type="evidence" value="ECO:0007669"/>
    <property type="project" value="TreeGrafter"/>
</dbReference>
<dbReference type="Gene3D" id="4.10.280.10">
    <property type="entry name" value="Helix-loop-helix DNA-binding domain"/>
    <property type="match status" value="1"/>
</dbReference>
<dbReference type="InterPro" id="IPR011598">
    <property type="entry name" value="bHLH_dom"/>
</dbReference>